<dbReference type="InterPro" id="IPR003501">
    <property type="entry name" value="PTS_EIIB_2/3"/>
</dbReference>
<dbReference type="SUPFAM" id="SSF52794">
    <property type="entry name" value="PTS system IIB component-like"/>
    <property type="match status" value="1"/>
</dbReference>
<reference evidence="3 4" key="1">
    <citation type="submission" date="2019-03" db="EMBL/GenBank/DDBJ databases">
        <authorList>
            <person name="Liu G."/>
        </authorList>
    </citation>
    <scope>NUCLEOTIDE SEQUENCE [LARGE SCALE GENOMIC DNA]</scope>
    <source>
        <strain evidence="3 4">DSM 19099</strain>
    </source>
</reference>
<evidence type="ECO:0000313" key="4">
    <source>
        <dbReference type="Proteomes" id="UP000298210"/>
    </source>
</evidence>
<organism evidence="3 4">
    <name type="scientific">Shouchella lehensis</name>
    <dbReference type="NCBI Taxonomy" id="300825"/>
    <lineage>
        <taxon>Bacteria</taxon>
        <taxon>Bacillati</taxon>
        <taxon>Bacillota</taxon>
        <taxon>Bacilli</taxon>
        <taxon>Bacillales</taxon>
        <taxon>Bacillaceae</taxon>
        <taxon>Shouchella</taxon>
    </lineage>
</organism>
<dbReference type="Pfam" id="PF02302">
    <property type="entry name" value="PTS_IIB"/>
    <property type="match status" value="1"/>
</dbReference>
<name>A0A4Y7WHZ9_9BACI</name>
<feature type="domain" description="Phosphotransferase system EIIB component type 2/3" evidence="2">
    <location>
        <begin position="6"/>
        <end position="61"/>
    </location>
</feature>
<proteinExistence type="predicted"/>
<dbReference type="AlphaFoldDB" id="A0A4Y7WHZ9"/>
<accession>A0A4Y7WHZ9</accession>
<dbReference type="Proteomes" id="UP000298210">
    <property type="component" value="Unassembled WGS sequence"/>
</dbReference>
<sequence length="93" mass="10142">MDVKTIIVACSGALATSMVVASKVDRLLKDHKITATIVECRLTEIEEMRDQVDLIITTTNVYRSYGVPTLHGLPFLSGAGVSRVSDEILSYLT</sequence>
<dbReference type="GO" id="GO:0008982">
    <property type="term" value="F:protein-N(PI)-phosphohistidine-sugar phosphotransferase activity"/>
    <property type="evidence" value="ECO:0007669"/>
    <property type="project" value="InterPro"/>
</dbReference>
<evidence type="ECO:0000259" key="2">
    <source>
        <dbReference type="Pfam" id="PF02302"/>
    </source>
</evidence>
<comment type="caution">
    <text evidence="3">The sequence shown here is derived from an EMBL/GenBank/DDBJ whole genome shotgun (WGS) entry which is preliminary data.</text>
</comment>
<dbReference type="Gene3D" id="3.40.50.2300">
    <property type="match status" value="1"/>
</dbReference>
<evidence type="ECO:0000313" key="3">
    <source>
        <dbReference type="EMBL" id="TES47731.1"/>
    </source>
</evidence>
<evidence type="ECO:0000256" key="1">
    <source>
        <dbReference type="ARBA" id="ARBA00022679"/>
    </source>
</evidence>
<dbReference type="CDD" id="cd05566">
    <property type="entry name" value="PTS_IIB_galactitol"/>
    <property type="match status" value="1"/>
</dbReference>
<dbReference type="GO" id="GO:0009401">
    <property type="term" value="P:phosphoenolpyruvate-dependent sugar phosphotransferase system"/>
    <property type="evidence" value="ECO:0007669"/>
    <property type="project" value="InterPro"/>
</dbReference>
<dbReference type="InterPro" id="IPR036095">
    <property type="entry name" value="PTS_EIIB-like_sf"/>
</dbReference>
<keyword evidence="1" id="KW-0808">Transferase</keyword>
<protein>
    <submittedName>
        <fullName evidence="3">PTS galactitol transporter subunit IIB</fullName>
    </submittedName>
</protein>
<dbReference type="EMBL" id="SNUX01000003">
    <property type="protein sequence ID" value="TES47731.1"/>
    <property type="molecule type" value="Genomic_DNA"/>
</dbReference>
<gene>
    <name evidence="3" type="ORF">E2L03_11235</name>
</gene>